<protein>
    <submittedName>
        <fullName evidence="3">KASH domain-containing protein</fullName>
    </submittedName>
</protein>
<sequence length="85" mass="10193">LDTWGSLIRLYGHEAQQKQQEAKRSQRSIIKLQGEHFTMQVASSVRLPFLVIYLWVLFFCLWNLFMLPLYLCTYRIGDFLCEYKV</sequence>
<name>A0A0M3IXD6_ASCLU</name>
<proteinExistence type="predicted"/>
<keyword evidence="1" id="KW-1133">Transmembrane helix</keyword>
<organism evidence="2 3">
    <name type="scientific">Ascaris lumbricoides</name>
    <name type="common">Giant roundworm</name>
    <dbReference type="NCBI Taxonomy" id="6252"/>
    <lineage>
        <taxon>Eukaryota</taxon>
        <taxon>Metazoa</taxon>
        <taxon>Ecdysozoa</taxon>
        <taxon>Nematoda</taxon>
        <taxon>Chromadorea</taxon>
        <taxon>Rhabditida</taxon>
        <taxon>Spirurina</taxon>
        <taxon>Ascaridomorpha</taxon>
        <taxon>Ascaridoidea</taxon>
        <taxon>Ascarididae</taxon>
        <taxon>Ascaris</taxon>
    </lineage>
</organism>
<keyword evidence="1" id="KW-0812">Transmembrane</keyword>
<evidence type="ECO:0000313" key="2">
    <source>
        <dbReference type="Proteomes" id="UP000036681"/>
    </source>
</evidence>
<dbReference type="WBParaSite" id="ALUE_0002341401-mRNA-1">
    <property type="protein sequence ID" value="ALUE_0002341401-mRNA-1"/>
    <property type="gene ID" value="ALUE_0002341401"/>
</dbReference>
<dbReference type="AlphaFoldDB" id="A0A0M3IXD6"/>
<evidence type="ECO:0000256" key="1">
    <source>
        <dbReference type="SAM" id="Phobius"/>
    </source>
</evidence>
<feature type="transmembrane region" description="Helical" evidence="1">
    <location>
        <begin position="49"/>
        <end position="71"/>
    </location>
</feature>
<dbReference type="Proteomes" id="UP000036681">
    <property type="component" value="Unplaced"/>
</dbReference>
<evidence type="ECO:0000313" key="3">
    <source>
        <dbReference type="WBParaSite" id="ALUE_0002341401-mRNA-1"/>
    </source>
</evidence>
<keyword evidence="2" id="KW-1185">Reference proteome</keyword>
<accession>A0A0M3IXD6</accession>
<reference evidence="3" key="1">
    <citation type="submission" date="2017-02" db="UniProtKB">
        <authorList>
            <consortium name="WormBaseParasite"/>
        </authorList>
    </citation>
    <scope>IDENTIFICATION</scope>
</reference>
<keyword evidence="1" id="KW-0472">Membrane</keyword>